<protein>
    <recommendedName>
        <fullName evidence="12">Sensory histidine kinase/phosphatase NtrB</fullName>
        <ecNumber evidence="2">2.7.13.3</ecNumber>
    </recommendedName>
    <alternativeName>
        <fullName evidence="13">Nitrogen regulation protein NR(II)</fullName>
    </alternativeName>
    <alternativeName>
        <fullName evidence="14">Nitrogen regulator II</fullName>
    </alternativeName>
</protein>
<evidence type="ECO:0000256" key="6">
    <source>
        <dbReference type="ARBA" id="ARBA00022777"/>
    </source>
</evidence>
<dbReference type="EC" id="2.7.13.3" evidence="2"/>
<evidence type="ECO:0000256" key="2">
    <source>
        <dbReference type="ARBA" id="ARBA00012438"/>
    </source>
</evidence>
<keyword evidence="3" id="KW-0597">Phosphoprotein</keyword>
<proteinExistence type="predicted"/>
<keyword evidence="8" id="KW-0067">ATP-binding</keyword>
<evidence type="ECO:0000259" key="15">
    <source>
        <dbReference type="PROSITE" id="PS50109"/>
    </source>
</evidence>
<comment type="caution">
    <text evidence="17">The sequence shown here is derived from an EMBL/GenBank/DDBJ whole genome shotgun (WGS) entry which is preliminary data.</text>
</comment>
<dbReference type="PANTHER" id="PTHR43065:SF16">
    <property type="entry name" value="SENSORY HISTIDINE KINASE_PHOSPHATASE NTRB"/>
    <property type="match status" value="1"/>
</dbReference>
<dbReference type="OrthoDB" id="9789238at2"/>
<dbReference type="Pfam" id="PF00989">
    <property type="entry name" value="PAS"/>
    <property type="match status" value="1"/>
</dbReference>
<dbReference type="CDD" id="cd00082">
    <property type="entry name" value="HisKA"/>
    <property type="match status" value="1"/>
</dbReference>
<dbReference type="SUPFAM" id="SSF55874">
    <property type="entry name" value="ATPase domain of HSP90 chaperone/DNA topoisomerase II/histidine kinase"/>
    <property type="match status" value="1"/>
</dbReference>
<dbReference type="InterPro" id="IPR013767">
    <property type="entry name" value="PAS_fold"/>
</dbReference>
<dbReference type="Gene3D" id="3.30.450.20">
    <property type="entry name" value="PAS domain"/>
    <property type="match status" value="1"/>
</dbReference>
<dbReference type="NCBIfam" id="TIGR00229">
    <property type="entry name" value="sensory_box"/>
    <property type="match status" value="1"/>
</dbReference>
<evidence type="ECO:0000256" key="10">
    <source>
        <dbReference type="ARBA" id="ARBA00023231"/>
    </source>
</evidence>
<evidence type="ECO:0000259" key="16">
    <source>
        <dbReference type="PROSITE" id="PS50112"/>
    </source>
</evidence>
<keyword evidence="18" id="KW-1185">Reference proteome</keyword>
<dbReference type="InterPro" id="IPR004358">
    <property type="entry name" value="Sig_transdc_His_kin-like_C"/>
</dbReference>
<evidence type="ECO:0000256" key="1">
    <source>
        <dbReference type="ARBA" id="ARBA00000085"/>
    </source>
</evidence>
<evidence type="ECO:0000256" key="9">
    <source>
        <dbReference type="ARBA" id="ARBA00023012"/>
    </source>
</evidence>
<reference evidence="17 18" key="1">
    <citation type="submission" date="2019-03" db="EMBL/GenBank/DDBJ databases">
        <title>Genomic Encyclopedia of Type Strains, Phase IV (KMG-IV): sequencing the most valuable type-strain genomes for metagenomic binning, comparative biology and taxonomic classification.</title>
        <authorList>
            <person name="Goeker M."/>
        </authorList>
    </citation>
    <scope>NUCLEOTIDE SEQUENCE [LARGE SCALE GENOMIC DNA]</scope>
    <source>
        <strain evidence="17 18">DSM 103792</strain>
    </source>
</reference>
<evidence type="ECO:0000256" key="11">
    <source>
        <dbReference type="ARBA" id="ARBA00037696"/>
    </source>
</evidence>
<dbReference type="InterPro" id="IPR000014">
    <property type="entry name" value="PAS"/>
</dbReference>
<dbReference type="GO" id="GO:0005524">
    <property type="term" value="F:ATP binding"/>
    <property type="evidence" value="ECO:0007669"/>
    <property type="project" value="UniProtKB-KW"/>
</dbReference>
<dbReference type="SUPFAM" id="SSF55785">
    <property type="entry name" value="PYP-like sensor domain (PAS domain)"/>
    <property type="match status" value="1"/>
</dbReference>
<dbReference type="Pfam" id="PF02518">
    <property type="entry name" value="HATPase_c"/>
    <property type="match status" value="1"/>
</dbReference>
<name>A0A4R6UVP9_9GAMM</name>
<keyword evidence="4" id="KW-0808">Transferase</keyword>
<dbReference type="InterPro" id="IPR003661">
    <property type="entry name" value="HisK_dim/P_dom"/>
</dbReference>
<evidence type="ECO:0000256" key="3">
    <source>
        <dbReference type="ARBA" id="ARBA00022553"/>
    </source>
</evidence>
<dbReference type="InterPro" id="IPR003594">
    <property type="entry name" value="HATPase_dom"/>
</dbReference>
<evidence type="ECO:0000313" key="17">
    <source>
        <dbReference type="EMBL" id="TDQ49535.1"/>
    </source>
</evidence>
<evidence type="ECO:0000256" key="4">
    <source>
        <dbReference type="ARBA" id="ARBA00022679"/>
    </source>
</evidence>
<dbReference type="SMART" id="SM00091">
    <property type="entry name" value="PAS"/>
    <property type="match status" value="1"/>
</dbReference>
<evidence type="ECO:0000256" key="8">
    <source>
        <dbReference type="ARBA" id="ARBA00022840"/>
    </source>
</evidence>
<evidence type="ECO:0000256" key="13">
    <source>
        <dbReference type="ARBA" id="ARBA00042313"/>
    </source>
</evidence>
<keyword evidence="10" id="KW-0535">Nitrogen fixation</keyword>
<dbReference type="NCBIfam" id="NF008293">
    <property type="entry name" value="PRK11073.1"/>
    <property type="match status" value="1"/>
</dbReference>
<dbReference type="InterPro" id="IPR005467">
    <property type="entry name" value="His_kinase_dom"/>
</dbReference>
<evidence type="ECO:0000313" key="18">
    <source>
        <dbReference type="Proteomes" id="UP000295375"/>
    </source>
</evidence>
<keyword evidence="9" id="KW-0902">Two-component regulatory system</keyword>
<dbReference type="SMART" id="SM00387">
    <property type="entry name" value="HATPase_c"/>
    <property type="match status" value="1"/>
</dbReference>
<dbReference type="GO" id="GO:0000155">
    <property type="term" value="F:phosphorelay sensor kinase activity"/>
    <property type="evidence" value="ECO:0007669"/>
    <property type="project" value="InterPro"/>
</dbReference>
<keyword evidence="6 17" id="KW-0418">Kinase</keyword>
<accession>A0A4R6UVP9</accession>
<dbReference type="SMART" id="SM00388">
    <property type="entry name" value="HisKA"/>
    <property type="match status" value="1"/>
</dbReference>
<dbReference type="InterPro" id="IPR036097">
    <property type="entry name" value="HisK_dim/P_sf"/>
</dbReference>
<dbReference type="Pfam" id="PF00512">
    <property type="entry name" value="HisKA"/>
    <property type="match status" value="1"/>
</dbReference>
<dbReference type="InterPro" id="IPR036890">
    <property type="entry name" value="HATPase_C_sf"/>
</dbReference>
<keyword evidence="5" id="KW-0547">Nucleotide-binding</keyword>
<dbReference type="AlphaFoldDB" id="A0A4R6UVP9"/>
<dbReference type="PANTHER" id="PTHR43065">
    <property type="entry name" value="SENSOR HISTIDINE KINASE"/>
    <property type="match status" value="1"/>
</dbReference>
<sequence length="345" mass="38789">MNTESLFDSLTIAVIALDAGGRIQAVNMAAENLLGHSRKRLLNSPLARWLPTHHPLLEMQARCIEQQRICHAQRLPWPLPFTAVQRIDASLSPLPNGCLLELKPLEESQRLQEESERFRQQQDLHHLLRSLAHEIKNPLAGVRGAAQLLARELADDGQREFTDLIQREADRLRELVDRLLLPGHSQKQREINVHSVLEQVLQTQAMTRARGIDIVRDYDPSLPDIPANPDALHQVFFNLIQNAMEAMGEQGTLILRSRVEHGATIGGKRHKRVLRLDIIDTGPGIEPELIDRVFLPLVSGKANGTGLGLSIAQTLVLQHDGLLECQSEPGHTRFSVWLPWTTEHK</sequence>
<dbReference type="Gene3D" id="1.10.287.130">
    <property type="match status" value="1"/>
</dbReference>
<dbReference type="Gene3D" id="3.30.565.10">
    <property type="entry name" value="Histidine kinase-like ATPase, C-terminal domain"/>
    <property type="match status" value="1"/>
</dbReference>
<comment type="catalytic activity">
    <reaction evidence="1">
        <text>ATP + protein L-histidine = ADP + protein N-phospho-L-histidine.</text>
        <dbReference type="EC" id="2.7.13.3"/>
    </reaction>
</comment>
<evidence type="ECO:0000256" key="7">
    <source>
        <dbReference type="ARBA" id="ARBA00022801"/>
    </source>
</evidence>
<evidence type="ECO:0000256" key="12">
    <source>
        <dbReference type="ARBA" id="ARBA00039567"/>
    </source>
</evidence>
<dbReference type="GO" id="GO:0006355">
    <property type="term" value="P:regulation of DNA-templated transcription"/>
    <property type="evidence" value="ECO:0007669"/>
    <property type="project" value="InterPro"/>
</dbReference>
<evidence type="ECO:0000256" key="5">
    <source>
        <dbReference type="ARBA" id="ARBA00022741"/>
    </source>
</evidence>
<feature type="domain" description="PAS" evidence="16">
    <location>
        <begin position="1"/>
        <end position="43"/>
    </location>
</feature>
<evidence type="ECO:0000256" key="14">
    <source>
        <dbReference type="ARBA" id="ARBA00043094"/>
    </source>
</evidence>
<gene>
    <name evidence="17" type="ORF">EV696_104241</name>
</gene>
<comment type="function">
    <text evidence="11">Member of the two-component regulatory system NtrB/NtrC, which controls expression of the nitrogen-regulated (ntr) genes in response to nitrogen limitation. Under conditions of nitrogen limitation, NtrB autophosphorylates and transfers the phosphoryl group to NtrC. In the presence of nitrogen, acts as a phosphatase that dephosphorylates and inactivates NtrC.</text>
</comment>
<dbReference type="PROSITE" id="PS50112">
    <property type="entry name" value="PAS"/>
    <property type="match status" value="1"/>
</dbReference>
<dbReference type="PRINTS" id="PR00344">
    <property type="entry name" value="BCTRLSENSOR"/>
</dbReference>
<dbReference type="PROSITE" id="PS50109">
    <property type="entry name" value="HIS_KIN"/>
    <property type="match status" value="1"/>
</dbReference>
<organism evidence="17 18">
    <name type="scientific">Permianibacter aggregans</name>
    <dbReference type="NCBI Taxonomy" id="1510150"/>
    <lineage>
        <taxon>Bacteria</taxon>
        <taxon>Pseudomonadati</taxon>
        <taxon>Pseudomonadota</taxon>
        <taxon>Gammaproteobacteria</taxon>
        <taxon>Pseudomonadales</taxon>
        <taxon>Pseudomonadaceae</taxon>
        <taxon>Permianibacter</taxon>
    </lineage>
</organism>
<feature type="domain" description="Histidine kinase" evidence="15">
    <location>
        <begin position="130"/>
        <end position="342"/>
    </location>
</feature>
<dbReference type="RefSeq" id="WP_133589207.1">
    <property type="nucleotide sequence ID" value="NZ_CP037953.1"/>
</dbReference>
<dbReference type="GO" id="GO:0016787">
    <property type="term" value="F:hydrolase activity"/>
    <property type="evidence" value="ECO:0007669"/>
    <property type="project" value="UniProtKB-KW"/>
</dbReference>
<keyword evidence="7" id="KW-0378">Hydrolase</keyword>
<dbReference type="Proteomes" id="UP000295375">
    <property type="component" value="Unassembled WGS sequence"/>
</dbReference>
<dbReference type="InterPro" id="IPR035965">
    <property type="entry name" value="PAS-like_dom_sf"/>
</dbReference>
<dbReference type="EMBL" id="SNYM01000004">
    <property type="protein sequence ID" value="TDQ49535.1"/>
    <property type="molecule type" value="Genomic_DNA"/>
</dbReference>
<dbReference type="SUPFAM" id="SSF47384">
    <property type="entry name" value="Homodimeric domain of signal transducing histidine kinase"/>
    <property type="match status" value="1"/>
</dbReference>